<dbReference type="EMBL" id="JAVRIF010000005">
    <property type="protein sequence ID" value="MDT0604037.1"/>
    <property type="molecule type" value="Genomic_DNA"/>
</dbReference>
<keyword evidence="16" id="KW-0479">Metal-binding</keyword>
<comment type="subunit">
    <text evidence="5 16">Homodimer.</text>
</comment>
<dbReference type="SUPFAM" id="SSF53067">
    <property type="entry name" value="Actin-like ATPase domain"/>
    <property type="match status" value="2"/>
</dbReference>
<dbReference type="PANTHER" id="PTHR34265">
    <property type="entry name" value="TYPE III PANTOTHENATE KINASE"/>
    <property type="match status" value="1"/>
</dbReference>
<organism evidence="17 18">
    <name type="scientific">Thalassotalea castellviae</name>
    <dbReference type="NCBI Taxonomy" id="3075612"/>
    <lineage>
        <taxon>Bacteria</taxon>
        <taxon>Pseudomonadati</taxon>
        <taxon>Pseudomonadota</taxon>
        <taxon>Gammaproteobacteria</taxon>
        <taxon>Alteromonadales</taxon>
        <taxon>Colwelliaceae</taxon>
        <taxon>Thalassotalea</taxon>
    </lineage>
</organism>
<evidence type="ECO:0000256" key="14">
    <source>
        <dbReference type="ARBA" id="ARBA00038036"/>
    </source>
</evidence>
<dbReference type="HAMAP" id="MF_01274">
    <property type="entry name" value="Pantothen_kinase_3"/>
    <property type="match status" value="1"/>
</dbReference>
<feature type="binding site" evidence="16">
    <location>
        <begin position="6"/>
        <end position="13"/>
    </location>
    <ligand>
        <name>ATP</name>
        <dbReference type="ChEBI" id="CHEBI:30616"/>
    </ligand>
</feature>
<keyword evidence="10 16" id="KW-0418">Kinase</keyword>
<feature type="binding site" evidence="16">
    <location>
        <position position="122"/>
    </location>
    <ligand>
        <name>ATP</name>
        <dbReference type="ChEBI" id="CHEBI:30616"/>
    </ligand>
</feature>
<dbReference type="InterPro" id="IPR004619">
    <property type="entry name" value="Type_III_PanK"/>
</dbReference>
<comment type="subcellular location">
    <subcellularLocation>
        <location evidence="3 16">Cytoplasm</location>
    </subcellularLocation>
</comment>
<evidence type="ECO:0000256" key="12">
    <source>
        <dbReference type="ARBA" id="ARBA00022958"/>
    </source>
</evidence>
<evidence type="ECO:0000256" key="3">
    <source>
        <dbReference type="ARBA" id="ARBA00004496"/>
    </source>
</evidence>
<evidence type="ECO:0000256" key="6">
    <source>
        <dbReference type="ARBA" id="ARBA00012102"/>
    </source>
</evidence>
<evidence type="ECO:0000256" key="16">
    <source>
        <dbReference type="HAMAP-Rule" id="MF_01274"/>
    </source>
</evidence>
<dbReference type="NCBIfam" id="TIGR00671">
    <property type="entry name" value="baf"/>
    <property type="match status" value="1"/>
</dbReference>
<comment type="caution">
    <text evidence="17">The sequence shown here is derived from an EMBL/GenBank/DDBJ whole genome shotgun (WGS) entry which is preliminary data.</text>
</comment>
<feature type="binding site" evidence="16">
    <location>
        <position position="174"/>
    </location>
    <ligand>
        <name>substrate</name>
    </ligand>
</feature>
<comment type="similarity">
    <text evidence="14 16">Belongs to the type III pantothenate kinase family.</text>
</comment>
<evidence type="ECO:0000256" key="9">
    <source>
        <dbReference type="ARBA" id="ARBA00022741"/>
    </source>
</evidence>
<comment type="pathway">
    <text evidence="4 16">Cofactor biosynthesis; coenzyme A biosynthesis; CoA from (R)-pantothenate: step 1/5.</text>
</comment>
<evidence type="ECO:0000313" key="18">
    <source>
        <dbReference type="Proteomes" id="UP001266357"/>
    </source>
</evidence>
<evidence type="ECO:0000256" key="13">
    <source>
        <dbReference type="ARBA" id="ARBA00022993"/>
    </source>
</evidence>
<evidence type="ECO:0000256" key="1">
    <source>
        <dbReference type="ARBA" id="ARBA00001206"/>
    </source>
</evidence>
<keyword evidence="8 16" id="KW-0808">Transferase</keyword>
<dbReference type="GO" id="GO:0004594">
    <property type="term" value="F:pantothenate kinase activity"/>
    <property type="evidence" value="ECO:0007669"/>
    <property type="project" value="UniProtKB-EC"/>
</dbReference>
<feature type="binding site" evidence="16">
    <location>
        <position position="89"/>
    </location>
    <ligand>
        <name>substrate</name>
    </ligand>
</feature>
<feature type="active site" description="Proton acceptor" evidence="16">
    <location>
        <position position="98"/>
    </location>
</feature>
<name>A0ABU3A395_9GAMM</name>
<dbReference type="Gene3D" id="3.30.420.40">
    <property type="match status" value="2"/>
</dbReference>
<dbReference type="EC" id="2.7.1.33" evidence="6 16"/>
<evidence type="ECO:0000256" key="4">
    <source>
        <dbReference type="ARBA" id="ARBA00005225"/>
    </source>
</evidence>
<keyword evidence="7 16" id="KW-0963">Cytoplasm</keyword>
<accession>A0ABU3A395</accession>
<comment type="function">
    <text evidence="16">Catalyzes the phosphorylation of pantothenate (Pan), the first step in CoA biosynthesis.</text>
</comment>
<reference evidence="17 18" key="1">
    <citation type="submission" date="2023-09" db="EMBL/GenBank/DDBJ databases">
        <authorList>
            <person name="Rey-Velasco X."/>
        </authorList>
    </citation>
    <scope>NUCLEOTIDE SEQUENCE [LARGE SCALE GENOMIC DNA]</scope>
    <source>
        <strain evidence="17 18">W431</strain>
    </source>
</reference>
<evidence type="ECO:0000313" key="17">
    <source>
        <dbReference type="EMBL" id="MDT0604037.1"/>
    </source>
</evidence>
<proteinExistence type="inferred from homology"/>
<keyword evidence="12 16" id="KW-0630">Potassium</keyword>
<evidence type="ECO:0000256" key="8">
    <source>
        <dbReference type="ARBA" id="ARBA00022679"/>
    </source>
</evidence>
<comment type="cofactor">
    <cofactor evidence="16">
        <name>NH4(+)</name>
        <dbReference type="ChEBI" id="CHEBI:28938"/>
    </cofactor>
    <cofactor evidence="16">
        <name>K(+)</name>
        <dbReference type="ChEBI" id="CHEBI:29103"/>
    </cofactor>
    <text evidence="16">A monovalent cation. Ammonium or potassium.</text>
</comment>
<sequence length="249" mass="27560">MKLLIDVGNTLCKYVTFQQGELSVIKSIETHLINQQWLAENFPIVEQCIVSNVNDSNLNQIITSWCESERIDYCFVESEAEKFNIRCAYDDPSTFGVDRWLGLIGASTLFPNQATLIIDAGTATTIDLLTSSGIHQGGWILPGINLMFSSLVQNTKKVFATPKNINQIAFANNTTDAVNQANWAATIGCINTAIKTAHEQYLPEDDTLLIVLTGGNAAKLKQLMTVECEFIEKLIFVGMNRYNANKGLK</sequence>
<dbReference type="CDD" id="cd24015">
    <property type="entry name" value="ASKHA_NBD_PanK-III"/>
    <property type="match status" value="1"/>
</dbReference>
<evidence type="ECO:0000256" key="11">
    <source>
        <dbReference type="ARBA" id="ARBA00022840"/>
    </source>
</evidence>
<comment type="cofactor">
    <cofactor evidence="2">
        <name>K(+)</name>
        <dbReference type="ChEBI" id="CHEBI:29103"/>
    </cofactor>
</comment>
<dbReference type="RefSeq" id="WP_311581442.1">
    <property type="nucleotide sequence ID" value="NZ_JAVRIF010000005.1"/>
</dbReference>
<evidence type="ECO:0000256" key="10">
    <source>
        <dbReference type="ARBA" id="ARBA00022777"/>
    </source>
</evidence>
<dbReference type="Pfam" id="PF03309">
    <property type="entry name" value="Pan_kinase"/>
    <property type="match status" value="1"/>
</dbReference>
<feature type="binding site" evidence="16">
    <location>
        <begin position="96"/>
        <end position="99"/>
    </location>
    <ligand>
        <name>substrate</name>
    </ligand>
</feature>
<feature type="binding site" evidence="16">
    <location>
        <position position="119"/>
    </location>
    <ligand>
        <name>K(+)</name>
        <dbReference type="ChEBI" id="CHEBI:29103"/>
    </ligand>
</feature>
<keyword evidence="9 16" id="KW-0547">Nucleotide-binding</keyword>
<dbReference type="InterPro" id="IPR043129">
    <property type="entry name" value="ATPase_NBD"/>
</dbReference>
<gene>
    <name evidence="16" type="primary">coaX</name>
    <name evidence="17" type="ORF">RM573_10585</name>
</gene>
<evidence type="ECO:0000256" key="7">
    <source>
        <dbReference type="ARBA" id="ARBA00022490"/>
    </source>
</evidence>
<evidence type="ECO:0000256" key="2">
    <source>
        <dbReference type="ARBA" id="ARBA00001958"/>
    </source>
</evidence>
<comment type="catalytic activity">
    <reaction evidence="1 16">
        <text>(R)-pantothenate + ATP = (R)-4'-phosphopantothenate + ADP + H(+)</text>
        <dbReference type="Rhea" id="RHEA:16373"/>
        <dbReference type="ChEBI" id="CHEBI:10986"/>
        <dbReference type="ChEBI" id="CHEBI:15378"/>
        <dbReference type="ChEBI" id="CHEBI:29032"/>
        <dbReference type="ChEBI" id="CHEBI:30616"/>
        <dbReference type="ChEBI" id="CHEBI:456216"/>
        <dbReference type="EC" id="2.7.1.33"/>
    </reaction>
</comment>
<protein>
    <recommendedName>
        <fullName evidence="15 16">Type III pantothenate kinase</fullName>
        <ecNumber evidence="6 16">2.7.1.33</ecNumber>
    </recommendedName>
    <alternativeName>
        <fullName evidence="16">PanK-III</fullName>
    </alternativeName>
    <alternativeName>
        <fullName evidence="16">Pantothenic acid kinase</fullName>
    </alternativeName>
</protein>
<keyword evidence="13 16" id="KW-0173">Coenzyme A biosynthesis</keyword>
<keyword evidence="18" id="KW-1185">Reference proteome</keyword>
<evidence type="ECO:0000256" key="15">
    <source>
        <dbReference type="ARBA" id="ARBA00040883"/>
    </source>
</evidence>
<keyword evidence="11 16" id="KW-0067">ATP-binding</keyword>
<dbReference type="Proteomes" id="UP001266357">
    <property type="component" value="Unassembled WGS sequence"/>
</dbReference>
<evidence type="ECO:0000256" key="5">
    <source>
        <dbReference type="ARBA" id="ARBA00011738"/>
    </source>
</evidence>
<dbReference type="PANTHER" id="PTHR34265:SF1">
    <property type="entry name" value="TYPE III PANTOTHENATE KINASE"/>
    <property type="match status" value="1"/>
</dbReference>